<gene>
    <name evidence="1" type="ORF">KFL_000390150</name>
</gene>
<accession>A0A1Y1HMH9</accession>
<sequence>MVTNTLQSRALALKPSSSCFFIGFTATMAPKLTSFLYLATLLAVSAVNAADLAETLKADSQAIVTATSAAADFLKTIDESNVAEKAPLVFGLLADVHEKYNVGTIDLEPIPTPRLNPLTDEEQAEIEGNLKAIVRAQKDVSAELAAKTALFVGDGYDQPIVWVLEDTLSAVGKYAAALEPKFLGLPSKALKRQLEYLLGKAIKAYTPAPAPKAAAAI</sequence>
<evidence type="ECO:0000313" key="2">
    <source>
        <dbReference type="Proteomes" id="UP000054558"/>
    </source>
</evidence>
<name>A0A1Y1HMH9_KLENI</name>
<proteinExistence type="predicted"/>
<dbReference type="EMBL" id="DF236988">
    <property type="protein sequence ID" value="GAQ79825.1"/>
    <property type="molecule type" value="Genomic_DNA"/>
</dbReference>
<dbReference type="AlphaFoldDB" id="A0A1Y1HMH9"/>
<protein>
    <submittedName>
        <fullName evidence="1">Uncharacterized protein</fullName>
    </submittedName>
</protein>
<evidence type="ECO:0000313" key="1">
    <source>
        <dbReference type="EMBL" id="GAQ79825.1"/>
    </source>
</evidence>
<organism evidence="1 2">
    <name type="scientific">Klebsormidium nitens</name>
    <name type="common">Green alga</name>
    <name type="synonym">Ulothrix nitens</name>
    <dbReference type="NCBI Taxonomy" id="105231"/>
    <lineage>
        <taxon>Eukaryota</taxon>
        <taxon>Viridiplantae</taxon>
        <taxon>Streptophyta</taxon>
        <taxon>Klebsormidiophyceae</taxon>
        <taxon>Klebsormidiales</taxon>
        <taxon>Klebsormidiaceae</taxon>
        <taxon>Klebsormidium</taxon>
    </lineage>
</organism>
<keyword evidence="2" id="KW-1185">Reference proteome</keyword>
<reference evidence="1 2" key="1">
    <citation type="journal article" date="2014" name="Nat. Commun.">
        <title>Klebsormidium flaccidum genome reveals primary factors for plant terrestrial adaptation.</title>
        <authorList>
            <person name="Hori K."/>
            <person name="Maruyama F."/>
            <person name="Fujisawa T."/>
            <person name="Togashi T."/>
            <person name="Yamamoto N."/>
            <person name="Seo M."/>
            <person name="Sato S."/>
            <person name="Yamada T."/>
            <person name="Mori H."/>
            <person name="Tajima N."/>
            <person name="Moriyama T."/>
            <person name="Ikeuchi M."/>
            <person name="Watanabe M."/>
            <person name="Wada H."/>
            <person name="Kobayashi K."/>
            <person name="Saito M."/>
            <person name="Masuda T."/>
            <person name="Sasaki-Sekimoto Y."/>
            <person name="Mashiguchi K."/>
            <person name="Awai K."/>
            <person name="Shimojima M."/>
            <person name="Masuda S."/>
            <person name="Iwai M."/>
            <person name="Nobusawa T."/>
            <person name="Narise T."/>
            <person name="Kondo S."/>
            <person name="Saito H."/>
            <person name="Sato R."/>
            <person name="Murakawa M."/>
            <person name="Ihara Y."/>
            <person name="Oshima-Yamada Y."/>
            <person name="Ohtaka K."/>
            <person name="Satoh M."/>
            <person name="Sonobe K."/>
            <person name="Ishii M."/>
            <person name="Ohtani R."/>
            <person name="Kanamori-Sato M."/>
            <person name="Honoki R."/>
            <person name="Miyazaki D."/>
            <person name="Mochizuki H."/>
            <person name="Umetsu J."/>
            <person name="Higashi K."/>
            <person name="Shibata D."/>
            <person name="Kamiya Y."/>
            <person name="Sato N."/>
            <person name="Nakamura Y."/>
            <person name="Tabata S."/>
            <person name="Ida S."/>
            <person name="Kurokawa K."/>
            <person name="Ohta H."/>
        </authorList>
    </citation>
    <scope>NUCLEOTIDE SEQUENCE [LARGE SCALE GENOMIC DNA]</scope>
    <source>
        <strain evidence="1 2">NIES-2285</strain>
    </source>
</reference>
<dbReference type="Proteomes" id="UP000054558">
    <property type="component" value="Unassembled WGS sequence"/>
</dbReference>